<evidence type="ECO:0000313" key="3">
    <source>
        <dbReference type="EMBL" id="MCD5309532.1"/>
    </source>
</evidence>
<proteinExistence type="inferred from homology"/>
<dbReference type="PANTHER" id="PTHR36842">
    <property type="entry name" value="PROTEIN TOLB HOMOLOG"/>
    <property type="match status" value="1"/>
</dbReference>
<dbReference type="AlphaFoldDB" id="A0A9X1N707"/>
<dbReference type="EMBL" id="JAJOMB010000001">
    <property type="protein sequence ID" value="MCD5309532.1"/>
    <property type="molecule type" value="Genomic_DNA"/>
</dbReference>
<evidence type="ECO:0000313" key="4">
    <source>
        <dbReference type="Proteomes" id="UP001138997"/>
    </source>
</evidence>
<organism evidence="3 4">
    <name type="scientific">Kineosporia babensis</name>
    <dbReference type="NCBI Taxonomy" id="499548"/>
    <lineage>
        <taxon>Bacteria</taxon>
        <taxon>Bacillati</taxon>
        <taxon>Actinomycetota</taxon>
        <taxon>Actinomycetes</taxon>
        <taxon>Kineosporiales</taxon>
        <taxon>Kineosporiaceae</taxon>
        <taxon>Kineosporia</taxon>
    </lineage>
</organism>
<evidence type="ECO:0000256" key="1">
    <source>
        <dbReference type="ARBA" id="ARBA00009820"/>
    </source>
</evidence>
<gene>
    <name evidence="3" type="ORF">LR394_01365</name>
</gene>
<feature type="chain" id="PRO_5040998553" description="WD40 repeat protein" evidence="2">
    <location>
        <begin position="26"/>
        <end position="455"/>
    </location>
</feature>
<dbReference type="Pfam" id="PF07676">
    <property type="entry name" value="PD40"/>
    <property type="match status" value="3"/>
</dbReference>
<name>A0A9X1N707_9ACTN</name>
<dbReference type="Gene3D" id="2.120.10.30">
    <property type="entry name" value="TolB, C-terminal domain"/>
    <property type="match status" value="2"/>
</dbReference>
<dbReference type="SUPFAM" id="SSF82171">
    <property type="entry name" value="DPP6 N-terminal domain-like"/>
    <property type="match status" value="1"/>
</dbReference>
<evidence type="ECO:0008006" key="5">
    <source>
        <dbReference type="Google" id="ProtNLM"/>
    </source>
</evidence>
<evidence type="ECO:0000256" key="2">
    <source>
        <dbReference type="SAM" id="SignalP"/>
    </source>
</evidence>
<dbReference type="InterPro" id="IPR011659">
    <property type="entry name" value="WD40"/>
</dbReference>
<keyword evidence="2" id="KW-0732">Signal</keyword>
<protein>
    <recommendedName>
        <fullName evidence="5">WD40 repeat protein</fullName>
    </recommendedName>
</protein>
<dbReference type="InterPro" id="IPR011042">
    <property type="entry name" value="6-blade_b-propeller_TolB-like"/>
</dbReference>
<keyword evidence="4" id="KW-1185">Reference proteome</keyword>
<reference evidence="3" key="1">
    <citation type="submission" date="2021-11" db="EMBL/GenBank/DDBJ databases">
        <title>Streptomyces corallinus and Kineosporia corallina sp. nov., two new coral-derived marine actinobacteria.</title>
        <authorList>
            <person name="Buangrab K."/>
            <person name="Sutthacheep M."/>
            <person name="Yeemin T."/>
            <person name="Harunari E."/>
            <person name="Igarashi Y."/>
            <person name="Sripreechasak P."/>
            <person name="Kanchanasin P."/>
            <person name="Tanasupawat S."/>
            <person name="Phongsopitanun W."/>
        </authorList>
    </citation>
    <scope>NUCLEOTIDE SEQUENCE</scope>
    <source>
        <strain evidence="3">JCM 31032</strain>
    </source>
</reference>
<feature type="signal peptide" evidence="2">
    <location>
        <begin position="1"/>
        <end position="25"/>
    </location>
</feature>
<accession>A0A9X1N707</accession>
<dbReference type="Proteomes" id="UP001138997">
    <property type="component" value="Unassembled WGS sequence"/>
</dbReference>
<sequence>MRSRAAVGVVTAAGISALLALPAQAAETAATTELVTQTASGAAPTGNAKNPAVSADGRYVAFASTDSGLTSDPDAGDWDVFVRDTKTGVTKKISVGLNGARPNGGSYDVDISADGRYVAFSSDATNLLPGDSTPSLSPRIFVKDLQTGKLANISAVAEATGYGGESEPSISADGGVVAFSSSRDNLVPGDTNKVGDVFVWKRETGELTRVSVSSSGEQAPYGSYNSALEPDLSGDGKWVAFRSGAANLVPGDTNGISDVFLHSLETSETTRVSVGPNGEQATGGVTPIKYGTGSPSLSHDASVIAYDGSSVAGIVEGEPGYNRQIYVRDRVTGATELANVTLTGERSTEHGSQPALSPDGRFVGFMSYDKNLVEGDTDEEDVFVRDLANDRTARASVAADGSQANNSSGIWGIALSEGARTVAFTSLATNLVPDSVGGNHQLFQHRFAGGFWNAQ</sequence>
<dbReference type="PANTHER" id="PTHR36842:SF1">
    <property type="entry name" value="PROTEIN TOLB"/>
    <property type="match status" value="1"/>
</dbReference>
<comment type="similarity">
    <text evidence="1">Belongs to the TolB family.</text>
</comment>
<dbReference type="RefSeq" id="WP_231438457.1">
    <property type="nucleotide sequence ID" value="NZ_JAJOMB010000001.1"/>
</dbReference>
<comment type="caution">
    <text evidence="3">The sequence shown here is derived from an EMBL/GenBank/DDBJ whole genome shotgun (WGS) entry which is preliminary data.</text>
</comment>